<dbReference type="AlphaFoldDB" id="A0A927GD09"/>
<evidence type="ECO:0000313" key="2">
    <source>
        <dbReference type="Proteomes" id="UP000653797"/>
    </source>
</evidence>
<dbReference type="Proteomes" id="UP000653797">
    <property type="component" value="Unassembled WGS sequence"/>
</dbReference>
<dbReference type="RefSeq" id="WP_191038819.1">
    <property type="nucleotide sequence ID" value="NZ_JACXAA010000003.1"/>
</dbReference>
<proteinExistence type="predicted"/>
<name>A0A927GD09_9BACT</name>
<evidence type="ECO:0000313" key="1">
    <source>
        <dbReference type="EMBL" id="MBD2753188.1"/>
    </source>
</evidence>
<keyword evidence="2" id="KW-1185">Reference proteome</keyword>
<reference evidence="1" key="1">
    <citation type="submission" date="2020-09" db="EMBL/GenBank/DDBJ databases">
        <authorList>
            <person name="Kim M.K."/>
        </authorList>
    </citation>
    <scope>NUCLEOTIDE SEQUENCE</scope>
    <source>
        <strain evidence="1">BT704</strain>
    </source>
</reference>
<protein>
    <submittedName>
        <fullName evidence="1">Uncharacterized protein</fullName>
    </submittedName>
</protein>
<sequence length="257" mass="29979">MKSSNNNIREIYIYLYFEKGVIDNVVFDKLIDNINTNLSKLSSFGASEPFKYQFPINRNKLFLLYSENFDFFLSGDQNSLIHVSFIPDQNITIWTIKISLKEAKNTDKLLTFITQTIDIIPIIYGFICSKEEFDFKHKLVTRLKSGGTATKYVGITKWDFLDFFPGLYSLNIWSNYAFDLDKIKSKIENTVKIIPYKNQLIAEVNNVFSNDITINNSIQNEISKLIGEKDFFFKSDNQDLFDHAKKFKDYLSKMKSD</sequence>
<organism evidence="1 2">
    <name type="scientific">Spirosoma validum</name>
    <dbReference type="NCBI Taxonomy" id="2771355"/>
    <lineage>
        <taxon>Bacteria</taxon>
        <taxon>Pseudomonadati</taxon>
        <taxon>Bacteroidota</taxon>
        <taxon>Cytophagia</taxon>
        <taxon>Cytophagales</taxon>
        <taxon>Cytophagaceae</taxon>
        <taxon>Spirosoma</taxon>
    </lineage>
</organism>
<gene>
    <name evidence="1" type="ORF">IC230_09840</name>
</gene>
<dbReference type="EMBL" id="JACXAA010000003">
    <property type="protein sequence ID" value="MBD2753188.1"/>
    <property type="molecule type" value="Genomic_DNA"/>
</dbReference>
<comment type="caution">
    <text evidence="1">The sequence shown here is derived from an EMBL/GenBank/DDBJ whole genome shotgun (WGS) entry which is preliminary data.</text>
</comment>
<accession>A0A927GD09</accession>